<dbReference type="InterPro" id="IPR050708">
    <property type="entry name" value="T6SS_VgrG/RHS"/>
</dbReference>
<dbReference type="InterPro" id="IPR045619">
    <property type="entry name" value="DUF6443"/>
</dbReference>
<dbReference type="NCBIfam" id="TIGR03696">
    <property type="entry name" value="Rhs_assc_core"/>
    <property type="match status" value="1"/>
</dbReference>
<feature type="domain" description="DUF6443" evidence="1">
    <location>
        <begin position="27"/>
        <end position="164"/>
    </location>
</feature>
<dbReference type="Proteomes" id="UP000530060">
    <property type="component" value="Unassembled WGS sequence"/>
</dbReference>
<dbReference type="PANTHER" id="PTHR32305:SF15">
    <property type="entry name" value="PROTEIN RHSA-RELATED"/>
    <property type="match status" value="1"/>
</dbReference>
<dbReference type="RefSeq" id="WP_180909148.1">
    <property type="nucleotide sequence ID" value="NZ_CAIJDP010000069.1"/>
</dbReference>
<organism evidence="2 3">
    <name type="scientific">Flavobacterium salmonis</name>
    <dbReference type="NCBI Taxonomy" id="2654844"/>
    <lineage>
        <taxon>Bacteria</taxon>
        <taxon>Pseudomonadati</taxon>
        <taxon>Bacteroidota</taxon>
        <taxon>Flavobacteriia</taxon>
        <taxon>Flavobacteriales</taxon>
        <taxon>Flavobacteriaceae</taxon>
        <taxon>Flavobacterium</taxon>
    </lineage>
</organism>
<dbReference type="Pfam" id="PF20041">
    <property type="entry name" value="DUF6443"/>
    <property type="match status" value="1"/>
</dbReference>
<accession>A0A6V6Z0J9</accession>
<name>A0A6V6Z0J9_9FLAO</name>
<dbReference type="Gene3D" id="2.180.10.10">
    <property type="entry name" value="RHS repeat-associated core"/>
    <property type="match status" value="1"/>
</dbReference>
<comment type="caution">
    <text evidence="2">The sequence shown here is derived from an EMBL/GenBank/DDBJ whole genome shotgun (WGS) entry which is preliminary data.</text>
</comment>
<dbReference type="EMBL" id="CAIJDP010000069">
    <property type="protein sequence ID" value="CAD0005099.1"/>
    <property type="molecule type" value="Genomic_DNA"/>
</dbReference>
<dbReference type="PANTHER" id="PTHR32305">
    <property type="match status" value="1"/>
</dbReference>
<keyword evidence="3" id="KW-1185">Reference proteome</keyword>
<dbReference type="AlphaFoldDB" id="A0A6V6Z0J9"/>
<dbReference type="InterPro" id="IPR022385">
    <property type="entry name" value="Rhs_assc_core"/>
</dbReference>
<gene>
    <name evidence="2" type="ORF">FLAT13_02580</name>
</gene>
<dbReference type="InterPro" id="IPR029058">
    <property type="entry name" value="AB_hydrolase_fold"/>
</dbReference>
<evidence type="ECO:0000313" key="2">
    <source>
        <dbReference type="EMBL" id="CAD0005099.1"/>
    </source>
</evidence>
<protein>
    <recommendedName>
        <fullName evidence="1">DUF6443 domain-containing protein</fullName>
    </recommendedName>
</protein>
<reference evidence="2 3" key="1">
    <citation type="submission" date="2020-06" db="EMBL/GenBank/DDBJ databases">
        <authorList>
            <person name="Criscuolo A."/>
        </authorList>
    </citation>
    <scope>NUCLEOTIDE SEQUENCE [LARGE SCALE GENOMIC DNA]</scope>
    <source>
        <strain evidence="3">CIP 111411</strain>
    </source>
</reference>
<evidence type="ECO:0000313" key="3">
    <source>
        <dbReference type="Proteomes" id="UP000530060"/>
    </source>
</evidence>
<dbReference type="Gene3D" id="3.40.50.1820">
    <property type="entry name" value="alpha/beta hydrolase"/>
    <property type="match status" value="1"/>
</dbReference>
<sequence>MKKILNLLLVLFPILVISQTVTQNYIKTTTYKVPTQTAISVPNITQANQNITYFDGLGRPIQQVAHQQSGTGKDIVTPVEYDAFGRQVKDYLPYVPTATASLDYKTTALTEVGTFYNTAKYENTTNPFSQKEFEASPLNRVLKQAAPGEDWKLGNGHEIRLDYQANTNADLVRRFGVSFIGGNTENPYLEDEGIYAPSQLYKTITKDENWQANQTNPDDYTTVEFKDKEEHVVLKRTFDAGKWHDTYYVYDDYGNLTYVLPPKVFTYYSITQGYEDQYFYSDSDFEDLHFFTDDQFVELSLSHNNDNSIYFYLVSSGFTPGSSLISGKIADLDFSPALPDMILGNIMVLDVNGNLVVGGVASIQNGSLYCTPTPGVGVYPDEYGYLYCEMTKSLSGLQALYTPLALDRTTLNDLIYQYRYDKRNRLIEKKLPGKEWEYIVYDKLNRPVLTQDANLKTFKKWIFTKYDVFNRPVYTGEYINTVKTTRADVQLLADAGTTLSETKQAVNTINGTTVYYSNNAFPNPTDINLLTINYYDNYDFDLNGGGSAISYTITPITNAKGLTTGNKVRVLGTSSWITSLTYYDTKSRAIYNYTKNDYLGTTSTVKNQFDFVGKTLETTSTHLRNGVTTSIVDAFTYDQAGRLTKQTQAINGTTTPEMIVANSYDELGQLSGKKVGGKTIQGLQKVDYAYNIRGWLKSINDPNNLNQDNDLFGFGLNYNTLVNPSLASYYQNKPLYNGNISSTSWKTNNVSSVLKQYHYTYDALNRFKTAIYAENNVVNNKFEEIISGYDRNGNIMYLTRNMPTPGVFVSGYMDILRYYYNEGNRLIKVMENANTAYGSEGFKDGNNTDDDYSYDANGNMILDKNKGITAIAYNHLNLPVKITFGNGTIDYFYDATGVKQRKIVSSGTTTDYASGFQYENNILKFFPQPEGFVEYNSGTFSYIYQYKDHLGNVRLSYSDSNNDGTIAGSEILEENNYYPFGLKHKNNNVVNSTHPALKYKYNGKELQDELGLHMYDYGARNYDPALGRWINIDPHIEKYESISPYSYVFNNPIKYIDIKGKDPGDVVVVFGGGDILKNNDKGGALAIQRNLQSLYSNSKGGKVESFVSKYWGTSLSDSESLDDATQGAYDYILSNYNKDKGQDVEGGKIIIEGYSYGGVLASHLASRLRKNKINIDLLVTVDTAAGPESDDINRTVSSNVKKYINIFQTNPSAIGSHGAENKKEKKSNTNGVNVDLTKITNEHGKIDEVAFKAVIQQILKELNN</sequence>
<dbReference type="SUPFAM" id="SSF53474">
    <property type="entry name" value="alpha/beta-Hydrolases"/>
    <property type="match status" value="1"/>
</dbReference>
<proteinExistence type="predicted"/>
<evidence type="ECO:0000259" key="1">
    <source>
        <dbReference type="Pfam" id="PF20041"/>
    </source>
</evidence>